<evidence type="ECO:0000313" key="2">
    <source>
        <dbReference type="EMBL" id="KAL2649203.1"/>
    </source>
</evidence>
<proteinExistence type="predicted"/>
<evidence type="ECO:0000313" key="3">
    <source>
        <dbReference type="Proteomes" id="UP001605036"/>
    </source>
</evidence>
<accession>A0ABD1ZD02</accession>
<dbReference type="AlphaFoldDB" id="A0ABD1ZD02"/>
<reference evidence="2 3" key="1">
    <citation type="submission" date="2024-09" db="EMBL/GenBank/DDBJ databases">
        <title>Chromosome-scale assembly of Riccia fluitans.</title>
        <authorList>
            <person name="Paukszto L."/>
            <person name="Sawicki J."/>
            <person name="Karawczyk K."/>
            <person name="Piernik-Szablinska J."/>
            <person name="Szczecinska M."/>
            <person name="Mazdziarz M."/>
        </authorList>
    </citation>
    <scope>NUCLEOTIDE SEQUENCE [LARGE SCALE GENOMIC DNA]</scope>
    <source>
        <strain evidence="2">Rf_01</strain>
        <tissue evidence="2">Aerial parts of the thallus</tissue>
    </source>
</reference>
<feature type="region of interest" description="Disordered" evidence="1">
    <location>
        <begin position="58"/>
        <end position="127"/>
    </location>
</feature>
<organism evidence="2 3">
    <name type="scientific">Riccia fluitans</name>
    <dbReference type="NCBI Taxonomy" id="41844"/>
    <lineage>
        <taxon>Eukaryota</taxon>
        <taxon>Viridiplantae</taxon>
        <taxon>Streptophyta</taxon>
        <taxon>Embryophyta</taxon>
        <taxon>Marchantiophyta</taxon>
        <taxon>Marchantiopsida</taxon>
        <taxon>Marchantiidae</taxon>
        <taxon>Marchantiales</taxon>
        <taxon>Ricciaceae</taxon>
        <taxon>Riccia</taxon>
    </lineage>
</organism>
<comment type="caution">
    <text evidence="2">The sequence shown here is derived from an EMBL/GenBank/DDBJ whole genome shotgun (WGS) entry which is preliminary data.</text>
</comment>
<protein>
    <submittedName>
        <fullName evidence="2">Uncharacterized protein</fullName>
    </submittedName>
</protein>
<evidence type="ECO:0000256" key="1">
    <source>
        <dbReference type="SAM" id="MobiDB-lite"/>
    </source>
</evidence>
<keyword evidence="3" id="KW-1185">Reference proteome</keyword>
<dbReference type="Proteomes" id="UP001605036">
    <property type="component" value="Unassembled WGS sequence"/>
</dbReference>
<gene>
    <name evidence="2" type="ORF">R1flu_017331</name>
</gene>
<dbReference type="EMBL" id="JBHFFA010000001">
    <property type="protein sequence ID" value="KAL2649203.1"/>
    <property type="molecule type" value="Genomic_DNA"/>
</dbReference>
<name>A0ABD1ZD02_9MARC</name>
<feature type="compositionally biased region" description="Polar residues" evidence="1">
    <location>
        <begin position="79"/>
        <end position="97"/>
    </location>
</feature>
<sequence length="127" mass="14417">MCGSMLYSVRAAILSLHQANSANQQEFMQDTERQSANVGSDDEDVFLEREFFRTIHEKSLPHARTHGIDPPLFQRSRHTSPSSVANTSPNLSRQASPFSDAASSRRYFQHPLRPMIDAQTREIVDEK</sequence>